<accession>A0ABR9LUR8</accession>
<dbReference type="EMBL" id="JADBEK010000001">
    <property type="protein sequence ID" value="MBE1584392.1"/>
    <property type="molecule type" value="Genomic_DNA"/>
</dbReference>
<evidence type="ECO:0000313" key="3">
    <source>
        <dbReference type="Proteomes" id="UP000633509"/>
    </source>
</evidence>
<sequence>MGKLTWFPLPFGLVVVVVNFLAVRDVNGRLPAAPVKVNEDVVPQAIAAFIPFAQGRIALLGACFIAAALLFGLVEFGLSRRPAGLVLGTGFLSAAYMAAMPVVYVLNPVTGYDELFPGPLGGYATMPFDMGALSPPWYLPLLGLILAAAAIAQLLAVRGIVRRDAVLPPSPWSTWLLLLPLAFLLAFAAANLVSDRIARATAPPGSFWEADFALDIMLQVCAFAVVPAAGLALHGILLRRHGLRPRSLLIVGVFTVVYLLTLLLVALGNLQMYSNEQSGFSEHLPGWREEVTTGLLGAAALVQLAALPLLARHGKTQMTGAEPGG</sequence>
<keyword evidence="1" id="KW-0472">Membrane</keyword>
<feature type="transmembrane region" description="Helical" evidence="1">
    <location>
        <begin position="85"/>
        <end position="106"/>
    </location>
</feature>
<dbReference type="RefSeq" id="WP_192785332.1">
    <property type="nucleotide sequence ID" value="NZ_JADBEK010000001.1"/>
</dbReference>
<keyword evidence="1" id="KW-0812">Transmembrane</keyword>
<comment type="caution">
    <text evidence="2">The sequence shown here is derived from an EMBL/GenBank/DDBJ whole genome shotgun (WGS) entry which is preliminary data.</text>
</comment>
<feature type="transmembrane region" description="Helical" evidence="1">
    <location>
        <begin position="7"/>
        <end position="23"/>
    </location>
</feature>
<organism evidence="2 3">
    <name type="scientific">Nonomuraea angiospora</name>
    <dbReference type="NCBI Taxonomy" id="46172"/>
    <lineage>
        <taxon>Bacteria</taxon>
        <taxon>Bacillati</taxon>
        <taxon>Actinomycetota</taxon>
        <taxon>Actinomycetes</taxon>
        <taxon>Streptosporangiales</taxon>
        <taxon>Streptosporangiaceae</taxon>
        <taxon>Nonomuraea</taxon>
    </lineage>
</organism>
<keyword evidence="1" id="KW-1133">Transmembrane helix</keyword>
<feature type="transmembrane region" description="Helical" evidence="1">
    <location>
        <begin position="212"/>
        <end position="236"/>
    </location>
</feature>
<gene>
    <name evidence="2" type="ORF">H4W80_002650</name>
</gene>
<reference evidence="2 3" key="1">
    <citation type="submission" date="2020-10" db="EMBL/GenBank/DDBJ databases">
        <title>Sequencing the genomes of 1000 actinobacteria strains.</title>
        <authorList>
            <person name="Klenk H.-P."/>
        </authorList>
    </citation>
    <scope>NUCLEOTIDE SEQUENCE [LARGE SCALE GENOMIC DNA]</scope>
    <source>
        <strain evidence="2 3">DSM 43173</strain>
    </source>
</reference>
<feature type="transmembrane region" description="Helical" evidence="1">
    <location>
        <begin position="57"/>
        <end position="78"/>
    </location>
</feature>
<dbReference type="Proteomes" id="UP000633509">
    <property type="component" value="Unassembled WGS sequence"/>
</dbReference>
<keyword evidence="3" id="KW-1185">Reference proteome</keyword>
<feature type="transmembrane region" description="Helical" evidence="1">
    <location>
        <begin position="248"/>
        <end position="271"/>
    </location>
</feature>
<name>A0ABR9LUR8_9ACTN</name>
<proteinExistence type="predicted"/>
<feature type="transmembrane region" description="Helical" evidence="1">
    <location>
        <begin position="173"/>
        <end position="192"/>
    </location>
</feature>
<feature type="transmembrane region" description="Helical" evidence="1">
    <location>
        <begin position="291"/>
        <end position="311"/>
    </location>
</feature>
<evidence type="ECO:0000256" key="1">
    <source>
        <dbReference type="SAM" id="Phobius"/>
    </source>
</evidence>
<evidence type="ECO:0000313" key="2">
    <source>
        <dbReference type="EMBL" id="MBE1584392.1"/>
    </source>
</evidence>
<protein>
    <submittedName>
        <fullName evidence="2">Uncharacterized protein</fullName>
    </submittedName>
</protein>
<feature type="transmembrane region" description="Helical" evidence="1">
    <location>
        <begin position="137"/>
        <end position="161"/>
    </location>
</feature>